<dbReference type="GO" id="GO:1904262">
    <property type="term" value="P:negative regulation of TORC1 signaling"/>
    <property type="evidence" value="ECO:0000318"/>
    <property type="project" value="GO_Central"/>
</dbReference>
<dbReference type="SUPFAM" id="SSF46785">
    <property type="entry name" value="Winged helix' DNA-binding domain"/>
    <property type="match status" value="1"/>
</dbReference>
<gene>
    <name evidence="9" type="primary">AUGUSTUS-3.0.2_32740</name>
    <name evidence="9" type="ORF">TcasGA2_TC032740</name>
</gene>
<dbReference type="GO" id="GO:0003735">
    <property type="term" value="F:structural constituent of ribosome"/>
    <property type="evidence" value="ECO:0007669"/>
    <property type="project" value="InterPro"/>
</dbReference>
<dbReference type="GO" id="GO:0061462">
    <property type="term" value="P:protein localization to lysosome"/>
    <property type="evidence" value="ECO:0000318"/>
    <property type="project" value="GO_Central"/>
</dbReference>
<keyword evidence="4" id="KW-0472">Membrane</keyword>
<keyword evidence="10" id="KW-1185">Reference proteome</keyword>
<dbReference type="Proteomes" id="UP000007266">
    <property type="component" value="Linkage group 4"/>
</dbReference>
<dbReference type="SMART" id="SM01413">
    <property type="entry name" value="Ribosomal_S19e"/>
    <property type="match status" value="1"/>
</dbReference>
<evidence type="ECO:0000256" key="4">
    <source>
        <dbReference type="ARBA" id="ARBA00023136"/>
    </source>
</evidence>
<dbReference type="eggNOG" id="KOG3411">
    <property type="taxonomic scope" value="Eukaryota"/>
</dbReference>
<dbReference type="SUPFAM" id="SSF158548">
    <property type="entry name" value="FLJ32549 domain-like"/>
    <property type="match status" value="1"/>
</dbReference>
<dbReference type="GO" id="GO:0002181">
    <property type="term" value="P:cytoplasmic translation"/>
    <property type="evidence" value="ECO:0007669"/>
    <property type="project" value="UniProtKB-ARBA"/>
</dbReference>
<dbReference type="InterPro" id="IPR036388">
    <property type="entry name" value="WH-like_DNA-bd_sf"/>
</dbReference>
<dbReference type="OMA" id="PQKFINA"/>
<dbReference type="InterPro" id="IPR036390">
    <property type="entry name" value="WH_DNA-bd_sf"/>
</dbReference>
<dbReference type="GO" id="GO:0042149">
    <property type="term" value="P:cellular response to glucose starvation"/>
    <property type="evidence" value="ECO:0000318"/>
    <property type="project" value="GO_Central"/>
</dbReference>
<dbReference type="GO" id="GO:1990904">
    <property type="term" value="C:ribonucleoprotein complex"/>
    <property type="evidence" value="ECO:0007669"/>
    <property type="project" value="UniProtKB-KW"/>
</dbReference>
<dbReference type="GO" id="GO:0005840">
    <property type="term" value="C:ribosome"/>
    <property type="evidence" value="ECO:0007669"/>
    <property type="project" value="UniProtKB-KW"/>
</dbReference>
<comment type="similarity">
    <text evidence="2">Belongs to the eukaryotic ribosomal protein eS19 family.</text>
</comment>
<dbReference type="PANTHER" id="PTHR31581">
    <property type="entry name" value="KICSTOR COMPLEX PROTEIN C12ORF66"/>
    <property type="match status" value="1"/>
</dbReference>
<keyword evidence="6" id="KW-0687">Ribonucleoprotein</keyword>
<dbReference type="Gene3D" id="1.10.10.10">
    <property type="entry name" value="Winged helix-like DNA-binding domain superfamily/Winged helix DNA-binding domain"/>
    <property type="match status" value="1"/>
</dbReference>
<dbReference type="SUPFAM" id="SSF160651">
    <property type="entry name" value="FLJ32549 C-terminal domain-like"/>
    <property type="match status" value="1"/>
</dbReference>
<keyword evidence="3" id="KW-0689">Ribosomal protein</keyword>
<dbReference type="GO" id="GO:0034198">
    <property type="term" value="P:cellular response to amino acid starvation"/>
    <property type="evidence" value="ECO:0000318"/>
    <property type="project" value="GO_Central"/>
</dbReference>
<dbReference type="FunFam" id="1.10.10.10:FF:000118">
    <property type="entry name" value="40S ribosomal protein S19"/>
    <property type="match status" value="1"/>
</dbReference>
<evidence type="ECO:0000256" key="2">
    <source>
        <dbReference type="ARBA" id="ARBA00010014"/>
    </source>
</evidence>
<dbReference type="InterPro" id="IPR018544">
    <property type="entry name" value="KICS_2"/>
</dbReference>
<dbReference type="InterPro" id="IPR001266">
    <property type="entry name" value="Ribosomal_eS19"/>
</dbReference>
<evidence type="ECO:0000256" key="8">
    <source>
        <dbReference type="ARBA" id="ARBA00072667"/>
    </source>
</evidence>
<evidence type="ECO:0000256" key="5">
    <source>
        <dbReference type="ARBA" id="ARBA00023228"/>
    </source>
</evidence>
<dbReference type="PANTHER" id="PTHR31581:SF1">
    <property type="entry name" value="KICSTOR SUBUNIT 2"/>
    <property type="match status" value="1"/>
</dbReference>
<evidence type="ECO:0000256" key="7">
    <source>
        <dbReference type="ARBA" id="ARBA00060863"/>
    </source>
</evidence>
<dbReference type="FunFam" id="1.10.3450.30:FF:000001">
    <property type="entry name" value="KICSTOR complex protein C12orf66 homolog"/>
    <property type="match status" value="1"/>
</dbReference>
<reference evidence="9 10" key="1">
    <citation type="journal article" date="2008" name="Nature">
        <title>The genome of the model beetle and pest Tribolium castaneum.</title>
        <authorList>
            <consortium name="Tribolium Genome Sequencing Consortium"/>
            <person name="Richards S."/>
            <person name="Gibbs R.A."/>
            <person name="Weinstock G.M."/>
            <person name="Brown S.J."/>
            <person name="Denell R."/>
            <person name="Beeman R.W."/>
            <person name="Gibbs R."/>
            <person name="Beeman R.W."/>
            <person name="Brown S.J."/>
            <person name="Bucher G."/>
            <person name="Friedrich M."/>
            <person name="Grimmelikhuijzen C.J."/>
            <person name="Klingler M."/>
            <person name="Lorenzen M."/>
            <person name="Richards S."/>
            <person name="Roth S."/>
            <person name="Schroder R."/>
            <person name="Tautz D."/>
            <person name="Zdobnov E.M."/>
            <person name="Muzny D."/>
            <person name="Gibbs R.A."/>
            <person name="Weinstock G.M."/>
            <person name="Attaway T."/>
            <person name="Bell S."/>
            <person name="Buhay C.J."/>
            <person name="Chandrabose M.N."/>
            <person name="Chavez D."/>
            <person name="Clerk-Blankenburg K.P."/>
            <person name="Cree A."/>
            <person name="Dao M."/>
            <person name="Davis C."/>
            <person name="Chacko J."/>
            <person name="Dinh H."/>
            <person name="Dugan-Rocha S."/>
            <person name="Fowler G."/>
            <person name="Garner T.T."/>
            <person name="Garnes J."/>
            <person name="Gnirke A."/>
            <person name="Hawes A."/>
            <person name="Hernandez J."/>
            <person name="Hines S."/>
            <person name="Holder M."/>
            <person name="Hume J."/>
            <person name="Jhangiani S.N."/>
            <person name="Joshi V."/>
            <person name="Khan Z.M."/>
            <person name="Jackson L."/>
            <person name="Kovar C."/>
            <person name="Kowis A."/>
            <person name="Lee S."/>
            <person name="Lewis L.R."/>
            <person name="Margolis J."/>
            <person name="Morgan M."/>
            <person name="Nazareth L.V."/>
            <person name="Nguyen N."/>
            <person name="Okwuonu G."/>
            <person name="Parker D."/>
            <person name="Richards S."/>
            <person name="Ruiz S.J."/>
            <person name="Santibanez J."/>
            <person name="Savard J."/>
            <person name="Scherer S.E."/>
            <person name="Schneider B."/>
            <person name="Sodergren E."/>
            <person name="Tautz D."/>
            <person name="Vattahil S."/>
            <person name="Villasana D."/>
            <person name="White C.S."/>
            <person name="Wright R."/>
            <person name="Park Y."/>
            <person name="Beeman R.W."/>
            <person name="Lord J."/>
            <person name="Oppert B."/>
            <person name="Lorenzen M."/>
            <person name="Brown S."/>
            <person name="Wang L."/>
            <person name="Savard J."/>
            <person name="Tautz D."/>
            <person name="Richards S."/>
            <person name="Weinstock G."/>
            <person name="Gibbs R.A."/>
            <person name="Liu Y."/>
            <person name="Worley K."/>
            <person name="Weinstock G."/>
            <person name="Elsik C.G."/>
            <person name="Reese J.T."/>
            <person name="Elhaik E."/>
            <person name="Landan G."/>
            <person name="Graur D."/>
            <person name="Arensburger P."/>
            <person name="Atkinson P."/>
            <person name="Beeman R.W."/>
            <person name="Beidler J."/>
            <person name="Brown S.J."/>
            <person name="Demuth J.P."/>
            <person name="Drury D.W."/>
            <person name="Du Y.Z."/>
            <person name="Fujiwara H."/>
            <person name="Lorenzen M."/>
            <person name="Maselli V."/>
            <person name="Osanai M."/>
            <person name="Park Y."/>
            <person name="Robertson H.M."/>
            <person name="Tu Z."/>
            <person name="Wang J.J."/>
            <person name="Wang S."/>
            <person name="Richards S."/>
            <person name="Song H."/>
            <person name="Zhang L."/>
            <person name="Sodergren E."/>
            <person name="Werner D."/>
            <person name="Stanke M."/>
            <person name="Morgenstern B."/>
            <person name="Solovyev V."/>
            <person name="Kosarev P."/>
            <person name="Brown G."/>
            <person name="Chen H.C."/>
            <person name="Ermolaeva O."/>
            <person name="Hlavina W."/>
            <person name="Kapustin Y."/>
            <person name="Kiryutin B."/>
            <person name="Kitts P."/>
            <person name="Maglott D."/>
            <person name="Pruitt K."/>
            <person name="Sapojnikov V."/>
            <person name="Souvorov A."/>
            <person name="Mackey A.J."/>
            <person name="Waterhouse R.M."/>
            <person name="Wyder S."/>
            <person name="Zdobnov E.M."/>
            <person name="Zdobnov E.M."/>
            <person name="Wyder S."/>
            <person name="Kriventseva E.V."/>
            <person name="Kadowaki T."/>
            <person name="Bork P."/>
            <person name="Aranda M."/>
            <person name="Bao R."/>
            <person name="Beermann A."/>
            <person name="Berns N."/>
            <person name="Bolognesi R."/>
            <person name="Bonneton F."/>
            <person name="Bopp D."/>
            <person name="Brown S.J."/>
            <person name="Bucher G."/>
            <person name="Butts T."/>
            <person name="Chaumot A."/>
            <person name="Denell R.E."/>
            <person name="Ferrier D.E."/>
            <person name="Friedrich M."/>
            <person name="Gordon C.M."/>
            <person name="Jindra M."/>
            <person name="Klingler M."/>
            <person name="Lan Q."/>
            <person name="Lattorff H.M."/>
            <person name="Laudet V."/>
            <person name="von Levetsow C."/>
            <person name="Liu Z."/>
            <person name="Lutz R."/>
            <person name="Lynch J.A."/>
            <person name="da Fonseca R.N."/>
            <person name="Posnien N."/>
            <person name="Reuter R."/>
            <person name="Roth S."/>
            <person name="Savard J."/>
            <person name="Schinko J.B."/>
            <person name="Schmitt C."/>
            <person name="Schoppmeier M."/>
            <person name="Schroder R."/>
            <person name="Shippy T.D."/>
            <person name="Simonnet F."/>
            <person name="Marques-Souza H."/>
            <person name="Tautz D."/>
            <person name="Tomoyasu Y."/>
            <person name="Trauner J."/>
            <person name="Van der Zee M."/>
            <person name="Vervoort M."/>
            <person name="Wittkopp N."/>
            <person name="Wimmer E.A."/>
            <person name="Yang X."/>
            <person name="Jones A.K."/>
            <person name="Sattelle D.B."/>
            <person name="Ebert P.R."/>
            <person name="Nelson D."/>
            <person name="Scott J.G."/>
            <person name="Beeman R.W."/>
            <person name="Muthukrishnan S."/>
            <person name="Kramer K.J."/>
            <person name="Arakane Y."/>
            <person name="Beeman R.W."/>
            <person name="Zhu Q."/>
            <person name="Hogenkamp D."/>
            <person name="Dixit R."/>
            <person name="Oppert B."/>
            <person name="Jiang H."/>
            <person name="Zou Z."/>
            <person name="Marshall J."/>
            <person name="Elpidina E."/>
            <person name="Vinokurov K."/>
            <person name="Oppert C."/>
            <person name="Zou Z."/>
            <person name="Evans J."/>
            <person name="Lu Z."/>
            <person name="Zhao P."/>
            <person name="Sumathipala N."/>
            <person name="Altincicek B."/>
            <person name="Vilcinskas A."/>
            <person name="Williams M."/>
            <person name="Hultmark D."/>
            <person name="Hetru C."/>
            <person name="Jiang H."/>
            <person name="Grimmelikhuijzen C.J."/>
            <person name="Hauser F."/>
            <person name="Cazzamali G."/>
            <person name="Williamson M."/>
            <person name="Park Y."/>
            <person name="Li B."/>
            <person name="Tanaka Y."/>
            <person name="Predel R."/>
            <person name="Neupert S."/>
            <person name="Schachtner J."/>
            <person name="Verleyen P."/>
            <person name="Raible F."/>
            <person name="Bork P."/>
            <person name="Friedrich M."/>
            <person name="Walden K.K."/>
            <person name="Robertson H.M."/>
            <person name="Angeli S."/>
            <person name="Foret S."/>
            <person name="Bucher G."/>
            <person name="Schuetz S."/>
            <person name="Maleszka R."/>
            <person name="Wimmer E.A."/>
            <person name="Beeman R.W."/>
            <person name="Lorenzen M."/>
            <person name="Tomoyasu Y."/>
            <person name="Miller S.C."/>
            <person name="Grossmann D."/>
            <person name="Bucher G."/>
        </authorList>
    </citation>
    <scope>NUCLEOTIDE SEQUENCE [LARGE SCALE GENOMIC DNA]</scope>
    <source>
        <strain evidence="9 10">Georgia GA2</strain>
    </source>
</reference>
<dbReference type="AlphaFoldDB" id="A0A139WIZ5"/>
<dbReference type="InterPro" id="IPR038060">
    <property type="entry name" value="C12orf66-like_central_sf"/>
</dbReference>
<sequence>MDKEDLFLHTYFTHLSQISYDKAKEHVEKEKEIYKGAQLSLWGTFLNFLHHLILTEKSYIELGFLQTKNKSFLRKDNSLRSIYESLRSDLRKLEDNCKSTVTDRRVQHYCQNIYQFLNARINMIDLYERIYTMGLNNQFMYADMLKYVQNIIEKHSLDFTDISLTPVKATFGLEIEILEQLFKALTELQRLQFLPSLALIHGAHTRLALWESKIPNRENWKISFLKNNPLPALFQWLQKLKGSVLSKFSLYFHDTLAQQTTPTDMRHLCAKLHHDHYQKMVSFHRKYEAACVILLSDNQVSCDTTDYDSFPIIVSYPPRSPPQLDTILKMISETTDELAIVDKIIYKFSSQSQCTYILTTVEPNIYLVVLFESKKSEKDAFIGNFVTEICTNLRQKMPSVTLKDVDQHKFVKAFAQFLKKTGKLRVPEWVDLVKTSRAKELAPYDPDWYYTRCAAVVRHIYMRSPIGVGSVTKIFGTRKRNGTKPSHFCRSAGSIARKVLQSLEGLKLIEKTPTGGRELTQQGRRDLDRIAAQVKAKERKALKSAAAVIAL</sequence>
<dbReference type="Pfam" id="PF09404">
    <property type="entry name" value="C12orf66_like"/>
    <property type="match status" value="1"/>
</dbReference>
<dbReference type="EMBL" id="KQ971338">
    <property type="protein sequence ID" value="KYB27801.1"/>
    <property type="molecule type" value="Genomic_DNA"/>
</dbReference>
<dbReference type="InParanoid" id="A0A139WIZ5"/>
<accession>A0A139WIZ5</accession>
<protein>
    <recommendedName>
        <fullName evidence="8">KICSTOR subunit 2</fullName>
    </recommendedName>
</protein>
<dbReference type="STRING" id="7070.A0A139WIZ5"/>
<dbReference type="GO" id="GO:0005765">
    <property type="term" value="C:lysosomal membrane"/>
    <property type="evidence" value="ECO:0007669"/>
    <property type="project" value="UniProtKB-SubCell"/>
</dbReference>
<proteinExistence type="inferred from homology"/>
<evidence type="ECO:0000256" key="1">
    <source>
        <dbReference type="ARBA" id="ARBA00004656"/>
    </source>
</evidence>
<keyword evidence="5" id="KW-0458">Lysosome</keyword>
<evidence type="ECO:0000313" key="10">
    <source>
        <dbReference type="Proteomes" id="UP000007266"/>
    </source>
</evidence>
<evidence type="ECO:0000256" key="6">
    <source>
        <dbReference type="ARBA" id="ARBA00023274"/>
    </source>
</evidence>
<dbReference type="InterPro" id="IPR018277">
    <property type="entry name" value="Ribosomal_eS19_CS"/>
</dbReference>
<name>A0A139WIZ5_TRICA</name>
<comment type="subcellular location">
    <subcellularLocation>
        <location evidence="1">Lysosome membrane</location>
    </subcellularLocation>
</comment>
<reference evidence="9 10" key="2">
    <citation type="journal article" date="2010" name="Nucleic Acids Res.">
        <title>BeetleBase in 2010: revisions to provide comprehensive genomic information for Tribolium castaneum.</title>
        <authorList>
            <person name="Kim H.S."/>
            <person name="Murphy T."/>
            <person name="Xia J."/>
            <person name="Caragea D."/>
            <person name="Park Y."/>
            <person name="Beeman R.W."/>
            <person name="Lorenzen M.D."/>
            <person name="Butcher S."/>
            <person name="Manak J.R."/>
            <person name="Brown S.J."/>
        </authorList>
    </citation>
    <scope>GENOME REANNOTATION</scope>
    <source>
        <strain evidence="9 10">Georgia GA2</strain>
    </source>
</reference>
<organism evidence="9 10">
    <name type="scientific">Tribolium castaneum</name>
    <name type="common">Red flour beetle</name>
    <dbReference type="NCBI Taxonomy" id="7070"/>
    <lineage>
        <taxon>Eukaryota</taxon>
        <taxon>Metazoa</taxon>
        <taxon>Ecdysozoa</taxon>
        <taxon>Arthropoda</taxon>
        <taxon>Hexapoda</taxon>
        <taxon>Insecta</taxon>
        <taxon>Pterygota</taxon>
        <taxon>Neoptera</taxon>
        <taxon>Endopterygota</taxon>
        <taxon>Coleoptera</taxon>
        <taxon>Polyphaga</taxon>
        <taxon>Cucujiformia</taxon>
        <taxon>Tenebrionidae</taxon>
        <taxon>Tenebrionidae incertae sedis</taxon>
        <taxon>Tribolium</taxon>
    </lineage>
</organism>
<evidence type="ECO:0000313" key="9">
    <source>
        <dbReference type="EMBL" id="KYB27801.1"/>
    </source>
</evidence>
<evidence type="ECO:0000256" key="3">
    <source>
        <dbReference type="ARBA" id="ARBA00022980"/>
    </source>
</evidence>
<comment type="similarity">
    <text evidence="7">Belongs to the KICS2 family.</text>
</comment>
<dbReference type="Gene3D" id="1.10.3450.30">
    <property type="match status" value="1"/>
</dbReference>
<dbReference type="PROSITE" id="PS00628">
    <property type="entry name" value="RIBOSOMAL_S19E"/>
    <property type="match status" value="1"/>
</dbReference>
<dbReference type="GO" id="GO:0140007">
    <property type="term" value="C:KICSTOR complex"/>
    <property type="evidence" value="ECO:0000318"/>
    <property type="project" value="GO_Central"/>
</dbReference>